<feature type="region of interest" description="Disordered" evidence="6">
    <location>
        <begin position="463"/>
        <end position="510"/>
    </location>
</feature>
<dbReference type="PANTHER" id="PTHR45657:SF5">
    <property type="entry name" value="PHOSPHATIDYLINOSITOL_PHOSPHATIDYLCHOLINE TRANSFER PROTEIN SFH6"/>
    <property type="match status" value="1"/>
</dbReference>
<dbReference type="Pfam" id="PF00650">
    <property type="entry name" value="CRAL_TRIO"/>
    <property type="match status" value="1"/>
</dbReference>
<evidence type="ECO:0000256" key="1">
    <source>
        <dbReference type="ARBA" id="ARBA00004202"/>
    </source>
</evidence>
<dbReference type="InterPro" id="IPR051026">
    <property type="entry name" value="PI/PC_transfer"/>
</dbReference>
<accession>A0A7J7MIK4</accession>
<evidence type="ECO:0000313" key="9">
    <source>
        <dbReference type="EMBL" id="KAF6154620.1"/>
    </source>
</evidence>
<evidence type="ECO:0000256" key="4">
    <source>
        <dbReference type="ARBA" id="ARBA00038020"/>
    </source>
</evidence>
<keyword evidence="5" id="KW-0175">Coiled coil</keyword>
<sequence>MFRFESRCSLVLLLSQLSPTAFAGFEGFSRDEERRERKSDFENSEDERRTRIGSLKKKAINASTKFRRSLKKKNSRSKSHSRLLSVSIEDIRDDEELQAVDSFRQALILDELLPSRHDDYHMMLRFLKARKFDMEKAKLMWADMIRWRKDVGADTILEDFEFKELNEVLKLYPHGHHGVDKEGRPIYFERLGAVDPNKVMQVTTIDQYVKYHVKEFERCFVLKFPACSIAAKKHIDSTTTILDVQGVSLKNFSKSARDLMLRLQKVDGDNYPEVCNFKTFTLTTVYACQVLYLVVLGNKYHAKLLEVIDVSELPDFLGGTCTCADQGGCLRSDKGPWLDPNISQMVLDGEARGARKIVTVSNSEGKIIAYAKPNYPSIRSGDVSTAESGSEAEDITSPKATRRYTHPLLTPVREEVKIGGKGSKSLVFAEYDEYVPMVDKAVDVGWKKEMSRQKSFAYKGALPLPDTQKIPEPTKTPEGIRAQISSPRSRPTTSLRRSFRPPSPPPGFTDADLLSSVLKKLGELEEKVDTLQAKPAEMPSEKEELLNAAVCRVEALEAELIATKRALHEALIRQEELLAYIDHQQEAKFRVSSKKEVLLLKKGRTICLFSLCNVFPTMYDVDTNWSYRVYLLTYNFPGFLNSAAYGPGYNSKLIPSLLMPPLKVYLVLVSAISSSENLTFKPSSPDLHQIQP</sequence>
<dbReference type="EMBL" id="JACGCM010001477">
    <property type="protein sequence ID" value="KAF6154620.1"/>
    <property type="molecule type" value="Genomic_DNA"/>
</dbReference>
<dbReference type="SUPFAM" id="SSF46938">
    <property type="entry name" value="CRAL/TRIO N-terminal domain"/>
    <property type="match status" value="1"/>
</dbReference>
<evidence type="ECO:0000256" key="3">
    <source>
        <dbReference type="ARBA" id="ARBA00023034"/>
    </source>
</evidence>
<keyword evidence="10" id="KW-1185">Reference proteome</keyword>
<dbReference type="SUPFAM" id="SSF52087">
    <property type="entry name" value="CRAL/TRIO domain"/>
    <property type="match status" value="1"/>
</dbReference>
<evidence type="ECO:0000313" key="10">
    <source>
        <dbReference type="Proteomes" id="UP000541444"/>
    </source>
</evidence>
<gene>
    <name evidence="9" type="ORF">GIB67_020127</name>
</gene>
<comment type="similarity">
    <text evidence="4">Belongs to the SFH family.</text>
</comment>
<feature type="coiled-coil region" evidence="5">
    <location>
        <begin position="514"/>
        <end position="573"/>
    </location>
</feature>
<dbReference type="Pfam" id="PF03765">
    <property type="entry name" value="CRAL_TRIO_N"/>
    <property type="match status" value="1"/>
</dbReference>
<keyword evidence="7" id="KW-0732">Signal</keyword>
<dbReference type="InterPro" id="IPR011074">
    <property type="entry name" value="CRAL/TRIO_N_dom"/>
</dbReference>
<reference evidence="9 10" key="1">
    <citation type="journal article" date="2020" name="IScience">
        <title>Genome Sequencing of the Endangered Kingdonia uniflora (Circaeasteraceae, Ranunculales) Reveals Potential Mechanisms of Evolutionary Specialization.</title>
        <authorList>
            <person name="Sun Y."/>
            <person name="Deng T."/>
            <person name="Zhang A."/>
            <person name="Moore M.J."/>
            <person name="Landis J.B."/>
            <person name="Lin N."/>
            <person name="Zhang H."/>
            <person name="Zhang X."/>
            <person name="Huang J."/>
            <person name="Zhang X."/>
            <person name="Sun H."/>
            <person name="Wang H."/>
        </authorList>
    </citation>
    <scope>NUCLEOTIDE SEQUENCE [LARGE SCALE GENOMIC DNA]</scope>
    <source>
        <strain evidence="9">TB1705</strain>
        <tissue evidence="9">Leaf</tissue>
    </source>
</reference>
<dbReference type="GO" id="GO:0005886">
    <property type="term" value="C:plasma membrane"/>
    <property type="evidence" value="ECO:0007669"/>
    <property type="project" value="UniProtKB-SubCell"/>
</dbReference>
<evidence type="ECO:0000256" key="5">
    <source>
        <dbReference type="SAM" id="Coils"/>
    </source>
</evidence>
<dbReference type="Gene3D" id="1.10.8.20">
    <property type="entry name" value="N-terminal domain of phosphatidylinositol transfer protein sec14p"/>
    <property type="match status" value="1"/>
</dbReference>
<evidence type="ECO:0000256" key="6">
    <source>
        <dbReference type="SAM" id="MobiDB-lite"/>
    </source>
</evidence>
<evidence type="ECO:0000259" key="8">
    <source>
        <dbReference type="PROSITE" id="PS50191"/>
    </source>
</evidence>
<dbReference type="GO" id="GO:0000139">
    <property type="term" value="C:Golgi membrane"/>
    <property type="evidence" value="ECO:0007669"/>
    <property type="project" value="UniProtKB-SubCell"/>
</dbReference>
<feature type="chain" id="PRO_5029811960" description="CRAL-TRIO domain-containing protein" evidence="7">
    <location>
        <begin position="24"/>
        <end position="692"/>
    </location>
</feature>
<dbReference type="InterPro" id="IPR001251">
    <property type="entry name" value="CRAL-TRIO_dom"/>
</dbReference>
<dbReference type="CDD" id="cd00170">
    <property type="entry name" value="SEC14"/>
    <property type="match status" value="1"/>
</dbReference>
<evidence type="ECO:0000256" key="2">
    <source>
        <dbReference type="ARBA" id="ARBA00004395"/>
    </source>
</evidence>
<dbReference type="InterPro" id="IPR036273">
    <property type="entry name" value="CRAL/TRIO_N_dom_sf"/>
</dbReference>
<comment type="subcellular location">
    <subcellularLocation>
        <location evidence="1">Cell membrane</location>
        <topology evidence="1">Peripheral membrane protein</topology>
    </subcellularLocation>
    <subcellularLocation>
        <location evidence="2">Golgi apparatus membrane</location>
        <topology evidence="2">Peripheral membrane protein</topology>
    </subcellularLocation>
</comment>
<dbReference type="InterPro" id="IPR036865">
    <property type="entry name" value="CRAL-TRIO_dom_sf"/>
</dbReference>
<dbReference type="Proteomes" id="UP000541444">
    <property type="component" value="Unassembled WGS sequence"/>
</dbReference>
<name>A0A7J7MIK4_9MAGN</name>
<feature type="compositionally biased region" description="Low complexity" evidence="6">
    <location>
        <begin position="485"/>
        <end position="496"/>
    </location>
</feature>
<evidence type="ECO:0000256" key="7">
    <source>
        <dbReference type="SAM" id="SignalP"/>
    </source>
</evidence>
<dbReference type="OrthoDB" id="1434354at2759"/>
<protein>
    <recommendedName>
        <fullName evidence="8">CRAL-TRIO domain-containing protein</fullName>
    </recommendedName>
</protein>
<organism evidence="9 10">
    <name type="scientific">Kingdonia uniflora</name>
    <dbReference type="NCBI Taxonomy" id="39325"/>
    <lineage>
        <taxon>Eukaryota</taxon>
        <taxon>Viridiplantae</taxon>
        <taxon>Streptophyta</taxon>
        <taxon>Embryophyta</taxon>
        <taxon>Tracheophyta</taxon>
        <taxon>Spermatophyta</taxon>
        <taxon>Magnoliopsida</taxon>
        <taxon>Ranunculales</taxon>
        <taxon>Circaeasteraceae</taxon>
        <taxon>Kingdonia</taxon>
    </lineage>
</organism>
<proteinExistence type="inferred from homology"/>
<dbReference type="PANTHER" id="PTHR45657">
    <property type="entry name" value="CRAL-TRIO DOMAIN-CONTAINING PROTEIN YKL091C-RELATED"/>
    <property type="match status" value="1"/>
</dbReference>
<feature type="domain" description="CRAL-TRIO" evidence="8">
    <location>
        <begin position="164"/>
        <end position="325"/>
    </location>
</feature>
<dbReference type="SMART" id="SM01100">
    <property type="entry name" value="CRAL_TRIO_N"/>
    <property type="match status" value="1"/>
</dbReference>
<keyword evidence="3" id="KW-0333">Golgi apparatus</keyword>
<comment type="caution">
    <text evidence="9">The sequence shown here is derived from an EMBL/GenBank/DDBJ whole genome shotgun (WGS) entry which is preliminary data.</text>
</comment>
<dbReference type="Gene3D" id="3.40.525.10">
    <property type="entry name" value="CRAL-TRIO lipid binding domain"/>
    <property type="match status" value="2"/>
</dbReference>
<dbReference type="SMART" id="SM00516">
    <property type="entry name" value="SEC14"/>
    <property type="match status" value="1"/>
</dbReference>
<feature type="signal peptide" evidence="7">
    <location>
        <begin position="1"/>
        <end position="23"/>
    </location>
</feature>
<dbReference type="AlphaFoldDB" id="A0A7J7MIK4"/>
<dbReference type="PROSITE" id="PS50191">
    <property type="entry name" value="CRAL_TRIO"/>
    <property type="match status" value="1"/>
</dbReference>